<dbReference type="InterPro" id="IPR051809">
    <property type="entry name" value="Plant_receptor-like_S/T_kinase"/>
</dbReference>
<dbReference type="InParanoid" id="A0A7N2MSL2"/>
<feature type="binding site" evidence="22">
    <location>
        <position position="821"/>
    </location>
    <ligand>
        <name>ATP</name>
        <dbReference type="ChEBI" id="CHEBI:30616"/>
    </ligand>
</feature>
<dbReference type="Pfam" id="PF13855">
    <property type="entry name" value="LRR_8"/>
    <property type="match status" value="1"/>
</dbReference>
<dbReference type="GO" id="GO:0005886">
    <property type="term" value="C:plasma membrane"/>
    <property type="evidence" value="ECO:0007669"/>
    <property type="project" value="UniProtKB-SubCell"/>
</dbReference>
<evidence type="ECO:0000256" key="21">
    <source>
        <dbReference type="ARBA" id="ARBA00048679"/>
    </source>
</evidence>
<evidence type="ECO:0000256" key="1">
    <source>
        <dbReference type="ARBA" id="ARBA00004162"/>
    </source>
</evidence>
<dbReference type="PROSITE" id="PS50011">
    <property type="entry name" value="PROTEIN_KINASE_DOM"/>
    <property type="match status" value="1"/>
</dbReference>
<evidence type="ECO:0000313" key="26">
    <source>
        <dbReference type="Proteomes" id="UP000594261"/>
    </source>
</evidence>
<evidence type="ECO:0000256" key="7">
    <source>
        <dbReference type="ARBA" id="ARBA00022553"/>
    </source>
</evidence>
<keyword evidence="16 23" id="KW-1133">Transmembrane helix</keyword>
<dbReference type="InterPro" id="IPR008271">
    <property type="entry name" value="Ser/Thr_kinase_AS"/>
</dbReference>
<dbReference type="EC" id="2.7.11.1" evidence="4"/>
<feature type="transmembrane region" description="Helical" evidence="23">
    <location>
        <begin position="734"/>
        <end position="759"/>
    </location>
</feature>
<dbReference type="Pfam" id="PF23598">
    <property type="entry name" value="LRR_14"/>
    <property type="match status" value="1"/>
</dbReference>
<dbReference type="GO" id="GO:0005524">
    <property type="term" value="F:ATP binding"/>
    <property type="evidence" value="ECO:0007669"/>
    <property type="project" value="UniProtKB-UniRule"/>
</dbReference>
<dbReference type="InterPro" id="IPR000719">
    <property type="entry name" value="Prot_kinase_dom"/>
</dbReference>
<protein>
    <recommendedName>
        <fullName evidence="4">non-specific serine/threonine protein kinase</fullName>
        <ecNumber evidence="4">2.7.11.1</ecNumber>
    </recommendedName>
</protein>
<keyword evidence="15 22" id="KW-0067">ATP-binding</keyword>
<dbReference type="Gene3D" id="3.30.200.20">
    <property type="entry name" value="Phosphorylase Kinase, domain 1"/>
    <property type="match status" value="1"/>
</dbReference>
<dbReference type="FunFam" id="3.80.10.10:FF:000095">
    <property type="entry name" value="LRR receptor-like serine/threonine-protein kinase GSO1"/>
    <property type="match status" value="1"/>
</dbReference>
<dbReference type="OMA" id="INSRLAC"/>
<name>A0A7N2MSL2_QUELO</name>
<proteinExistence type="inferred from homology"/>
<comment type="similarity">
    <text evidence="3">Belongs to the protein kinase superfamily. Ser/Thr protein kinase family.</text>
</comment>
<dbReference type="Proteomes" id="UP000594261">
    <property type="component" value="Chromosome 10"/>
</dbReference>
<dbReference type="Gramene" id="QL10p043140:mrna">
    <property type="protein sequence ID" value="QL10p043140:mrna"/>
    <property type="gene ID" value="QL10p043140"/>
</dbReference>
<keyword evidence="5" id="KW-1003">Cell membrane</keyword>
<evidence type="ECO:0000256" key="2">
    <source>
        <dbReference type="ARBA" id="ARBA00004479"/>
    </source>
</evidence>
<dbReference type="InterPro" id="IPR011009">
    <property type="entry name" value="Kinase-like_dom_sf"/>
</dbReference>
<evidence type="ECO:0000256" key="12">
    <source>
        <dbReference type="ARBA" id="ARBA00022737"/>
    </source>
</evidence>
<evidence type="ECO:0000256" key="16">
    <source>
        <dbReference type="ARBA" id="ARBA00022989"/>
    </source>
</evidence>
<dbReference type="PROSITE" id="PS00108">
    <property type="entry name" value="PROTEIN_KINASE_ST"/>
    <property type="match status" value="1"/>
</dbReference>
<dbReference type="PROSITE" id="PS51450">
    <property type="entry name" value="LRR"/>
    <property type="match status" value="1"/>
</dbReference>
<evidence type="ECO:0000256" key="20">
    <source>
        <dbReference type="ARBA" id="ARBA00047899"/>
    </source>
</evidence>
<evidence type="ECO:0000256" key="10">
    <source>
        <dbReference type="ARBA" id="ARBA00022692"/>
    </source>
</evidence>
<evidence type="ECO:0000256" key="3">
    <source>
        <dbReference type="ARBA" id="ARBA00008684"/>
    </source>
</evidence>
<dbReference type="EMBL" id="LRBV02000010">
    <property type="status" value="NOT_ANNOTATED_CDS"/>
    <property type="molecule type" value="Genomic_DNA"/>
</dbReference>
<evidence type="ECO:0000256" key="11">
    <source>
        <dbReference type="ARBA" id="ARBA00022729"/>
    </source>
</evidence>
<evidence type="ECO:0000256" key="23">
    <source>
        <dbReference type="SAM" id="Phobius"/>
    </source>
</evidence>
<evidence type="ECO:0000256" key="6">
    <source>
        <dbReference type="ARBA" id="ARBA00022527"/>
    </source>
</evidence>
<evidence type="ECO:0000256" key="22">
    <source>
        <dbReference type="PROSITE-ProRule" id="PRU10141"/>
    </source>
</evidence>
<dbReference type="InterPro" id="IPR013210">
    <property type="entry name" value="LRR_N_plant-typ"/>
</dbReference>
<keyword evidence="18" id="KW-0675">Receptor</keyword>
<reference evidence="25" key="2">
    <citation type="submission" date="2021-01" db="UniProtKB">
        <authorList>
            <consortium name="EnsemblPlants"/>
        </authorList>
    </citation>
    <scope>IDENTIFICATION</scope>
</reference>
<keyword evidence="13 22" id="KW-0547">Nucleotide-binding</keyword>
<dbReference type="SMART" id="SM00369">
    <property type="entry name" value="LRR_TYP"/>
    <property type="match status" value="13"/>
</dbReference>
<keyword evidence="17 23" id="KW-0472">Membrane</keyword>
<dbReference type="Pfam" id="PF08263">
    <property type="entry name" value="LRRNT_2"/>
    <property type="match status" value="1"/>
</dbReference>
<evidence type="ECO:0000256" key="18">
    <source>
        <dbReference type="ARBA" id="ARBA00023170"/>
    </source>
</evidence>
<dbReference type="Pfam" id="PF00560">
    <property type="entry name" value="LRR_1"/>
    <property type="match status" value="6"/>
</dbReference>
<dbReference type="InterPro" id="IPR032675">
    <property type="entry name" value="LRR_dom_sf"/>
</dbReference>
<comment type="catalytic activity">
    <reaction evidence="20">
        <text>L-threonyl-[protein] + ATP = O-phospho-L-threonyl-[protein] + ADP + H(+)</text>
        <dbReference type="Rhea" id="RHEA:46608"/>
        <dbReference type="Rhea" id="RHEA-COMP:11060"/>
        <dbReference type="Rhea" id="RHEA-COMP:11605"/>
        <dbReference type="ChEBI" id="CHEBI:15378"/>
        <dbReference type="ChEBI" id="CHEBI:30013"/>
        <dbReference type="ChEBI" id="CHEBI:30616"/>
        <dbReference type="ChEBI" id="CHEBI:61977"/>
        <dbReference type="ChEBI" id="CHEBI:456216"/>
        <dbReference type="EC" id="2.7.11.1"/>
    </reaction>
</comment>
<evidence type="ECO:0000259" key="24">
    <source>
        <dbReference type="PROSITE" id="PS50011"/>
    </source>
</evidence>
<dbReference type="Gene3D" id="1.10.510.10">
    <property type="entry name" value="Transferase(Phosphotransferase) domain 1"/>
    <property type="match status" value="1"/>
</dbReference>
<reference evidence="25 26" key="1">
    <citation type="journal article" date="2016" name="G3 (Bethesda)">
        <title>First Draft Assembly and Annotation of the Genome of a California Endemic Oak Quercus lobata Nee (Fagaceae).</title>
        <authorList>
            <person name="Sork V.L."/>
            <person name="Fitz-Gibbon S.T."/>
            <person name="Puiu D."/>
            <person name="Crepeau M."/>
            <person name="Gugger P.F."/>
            <person name="Sherman R."/>
            <person name="Stevens K."/>
            <person name="Langley C.H."/>
            <person name="Pellegrini M."/>
            <person name="Salzberg S.L."/>
        </authorList>
    </citation>
    <scope>NUCLEOTIDE SEQUENCE [LARGE SCALE GENOMIC DNA]</scope>
    <source>
        <strain evidence="25 26">cv. SW786</strain>
    </source>
</reference>
<dbReference type="InterPro" id="IPR055414">
    <property type="entry name" value="LRR_R13L4/SHOC2-like"/>
</dbReference>
<evidence type="ECO:0000256" key="4">
    <source>
        <dbReference type="ARBA" id="ARBA00012513"/>
    </source>
</evidence>
<dbReference type="AlphaFoldDB" id="A0A7N2MSL2"/>
<evidence type="ECO:0000256" key="8">
    <source>
        <dbReference type="ARBA" id="ARBA00022614"/>
    </source>
</evidence>
<keyword evidence="10 23" id="KW-0812">Transmembrane</keyword>
<dbReference type="InterPro" id="IPR001611">
    <property type="entry name" value="Leu-rich_rpt"/>
</dbReference>
<evidence type="ECO:0000256" key="9">
    <source>
        <dbReference type="ARBA" id="ARBA00022679"/>
    </source>
</evidence>
<keyword evidence="11" id="KW-0732">Signal</keyword>
<dbReference type="Gene3D" id="3.80.10.10">
    <property type="entry name" value="Ribonuclease Inhibitor"/>
    <property type="match status" value="3"/>
</dbReference>
<dbReference type="InterPro" id="IPR017441">
    <property type="entry name" value="Protein_kinase_ATP_BS"/>
</dbReference>
<keyword evidence="7" id="KW-0597">Phosphoprotein</keyword>
<dbReference type="FunFam" id="3.30.200.20:FF:000432">
    <property type="entry name" value="LRR receptor-like serine/threonine-protein kinase EFR"/>
    <property type="match status" value="1"/>
</dbReference>
<keyword evidence="8" id="KW-0433">Leucine-rich repeat</keyword>
<evidence type="ECO:0000313" key="25">
    <source>
        <dbReference type="EnsemblPlants" id="QL10p043140:mrna"/>
    </source>
</evidence>
<evidence type="ECO:0000256" key="17">
    <source>
        <dbReference type="ARBA" id="ARBA00023136"/>
    </source>
</evidence>
<evidence type="ECO:0000256" key="13">
    <source>
        <dbReference type="ARBA" id="ARBA00022741"/>
    </source>
</evidence>
<sequence>MQAMNLRLLCSIQFQTILLLLVVLLHIKTLSVSGISIATSTYVGGNETDHQALLAFKRQITRDPENVFSSWNDSLHFCKWEGVTCGRKHRRVIVLDLGTKGLVGSLSPYIGNLSFIREIMLANNTIGGKIPDEVGRLFRLQVLWLSNNSFQGEIPANLSHCSNIKILRVGGNNLSGSIPKELASLSKLEFLALRTNNLRGGIPPFIGNFSSLQVLSASYNVFGGHIPDALGQLRSLNLLDLSYNKLSGLIPLSFYNLSSITDLNLSRNNLKGKIPAFIGNLSALQFLYVSYNALEGHIPDTLGQLRSLNLLGLSGNKLSGLIPPSLYNLSSITDFYLYKNKLSGSLPTNLFLTLPHLQWFLIFENQFTGSLPISLSNASELQNFIVYMNNFTGKISVNFGGLHRLEELLIEDNNLGSGDEDEMNFFQSLVNCSSLRKINLSGNQLKGTLPNVLGNLSTQLTYFVIDENLLFGEIPIGMGNLVNLTTLRMSGNKFSGTIPDDITGLQKLQRLYLHSNRLSGRLPITLGNLTSLNELHLGSNKLQGTIPPSIKNCQNLLELYLSQNNLSGIIPRQLFAISSLTIGLDLSQNFFVGSLPFEVGNLVHLGLLDLSENKLSGKIPSSLASCTSLEYLYVEGNLFQGEIPKSLSSLRGIQVMDLSRNNFSSQIPNFLEKLSLKNLNLSFNDFQGEVPTKGVFANASTISLIGNSRLCGGISELKLPRCLTKEEKKIKWPFALKVVISMACVILVITIVSFFLFYWRKNKRNDNSSESSLNQSFLRVSYQMLLKATNGFSLANLIGVGSFGSVYKGILGEDRSIVAIKVLNIQRQGASRSFISECEALKNIRHRNLVKIITCCSSVDFRGNDFRALVYEFMPNGSLENWLHMDLETNIMQVEIRNLTILQRTNIAIDVACALDYLHHHCPMPVVHCDIKPSNILFDCDMIAHVGDFGLAKFLLRPTNSKESSSIGIRGTIGYTPPEYGLGSEVSIKGDVYSYGILLLEMITGKRPINSVFEGGLNLHNYASMALPDGVMEVVDPKLLNNVDEVLGNHNGSLANKIKECLISMVKVGVACSMELPQERWDISKAISELHLVRDIILGARI</sequence>
<accession>A0A7N2MSL2</accession>
<dbReference type="GO" id="GO:0004674">
    <property type="term" value="F:protein serine/threonine kinase activity"/>
    <property type="evidence" value="ECO:0007669"/>
    <property type="project" value="UniProtKB-KW"/>
</dbReference>
<dbReference type="FunFam" id="1.10.510.10:FF:000358">
    <property type="entry name" value="Putative leucine-rich repeat receptor-like serine/threonine-protein kinase"/>
    <property type="match status" value="1"/>
</dbReference>
<comment type="catalytic activity">
    <reaction evidence="21">
        <text>L-seryl-[protein] + ATP = O-phospho-L-seryl-[protein] + ADP + H(+)</text>
        <dbReference type="Rhea" id="RHEA:17989"/>
        <dbReference type="Rhea" id="RHEA-COMP:9863"/>
        <dbReference type="Rhea" id="RHEA-COMP:11604"/>
        <dbReference type="ChEBI" id="CHEBI:15378"/>
        <dbReference type="ChEBI" id="CHEBI:29999"/>
        <dbReference type="ChEBI" id="CHEBI:30616"/>
        <dbReference type="ChEBI" id="CHEBI:83421"/>
        <dbReference type="ChEBI" id="CHEBI:456216"/>
        <dbReference type="EC" id="2.7.11.1"/>
    </reaction>
</comment>
<evidence type="ECO:0000256" key="19">
    <source>
        <dbReference type="ARBA" id="ARBA00023180"/>
    </source>
</evidence>
<evidence type="ECO:0000256" key="14">
    <source>
        <dbReference type="ARBA" id="ARBA00022777"/>
    </source>
</evidence>
<dbReference type="SUPFAM" id="SSF52058">
    <property type="entry name" value="L domain-like"/>
    <property type="match status" value="2"/>
</dbReference>
<keyword evidence="19" id="KW-0325">Glycoprotein</keyword>
<keyword evidence="9" id="KW-0808">Transferase</keyword>
<evidence type="ECO:0000256" key="5">
    <source>
        <dbReference type="ARBA" id="ARBA00022475"/>
    </source>
</evidence>
<keyword evidence="12" id="KW-0677">Repeat</keyword>
<dbReference type="PANTHER" id="PTHR27008:SF596">
    <property type="entry name" value="OS02G0215500 PROTEIN"/>
    <property type="match status" value="1"/>
</dbReference>
<dbReference type="SMART" id="SM00220">
    <property type="entry name" value="S_TKc"/>
    <property type="match status" value="1"/>
</dbReference>
<dbReference type="SUPFAM" id="SSF56112">
    <property type="entry name" value="Protein kinase-like (PK-like)"/>
    <property type="match status" value="1"/>
</dbReference>
<dbReference type="PROSITE" id="PS00107">
    <property type="entry name" value="PROTEIN_KINASE_ATP"/>
    <property type="match status" value="1"/>
</dbReference>
<keyword evidence="14" id="KW-0418">Kinase</keyword>
<dbReference type="InterPro" id="IPR003591">
    <property type="entry name" value="Leu-rich_rpt_typical-subtyp"/>
</dbReference>
<organism evidence="25 26">
    <name type="scientific">Quercus lobata</name>
    <name type="common">Valley oak</name>
    <dbReference type="NCBI Taxonomy" id="97700"/>
    <lineage>
        <taxon>Eukaryota</taxon>
        <taxon>Viridiplantae</taxon>
        <taxon>Streptophyta</taxon>
        <taxon>Embryophyta</taxon>
        <taxon>Tracheophyta</taxon>
        <taxon>Spermatophyta</taxon>
        <taxon>Magnoliopsida</taxon>
        <taxon>eudicotyledons</taxon>
        <taxon>Gunneridae</taxon>
        <taxon>Pentapetalae</taxon>
        <taxon>rosids</taxon>
        <taxon>fabids</taxon>
        <taxon>Fagales</taxon>
        <taxon>Fagaceae</taxon>
        <taxon>Quercus</taxon>
    </lineage>
</organism>
<dbReference type="EnsemblPlants" id="QL10p043140:mrna">
    <property type="protein sequence ID" value="QL10p043140:mrna"/>
    <property type="gene ID" value="QL10p043140"/>
</dbReference>
<comment type="subcellular location">
    <subcellularLocation>
        <location evidence="1">Cell membrane</location>
        <topology evidence="1">Single-pass membrane protein</topology>
    </subcellularLocation>
    <subcellularLocation>
        <location evidence="2">Membrane</location>
        <topology evidence="2">Single-pass type I membrane protein</topology>
    </subcellularLocation>
</comment>
<feature type="domain" description="Protein kinase" evidence="24">
    <location>
        <begin position="792"/>
        <end position="1094"/>
    </location>
</feature>
<dbReference type="Pfam" id="PF00069">
    <property type="entry name" value="Pkinase"/>
    <property type="match status" value="1"/>
</dbReference>
<dbReference type="FunFam" id="3.80.10.10:FF:000288">
    <property type="entry name" value="LRR receptor-like serine/threonine-protein kinase EFR"/>
    <property type="match status" value="1"/>
</dbReference>
<dbReference type="PANTHER" id="PTHR27008">
    <property type="entry name" value="OS04G0122200 PROTEIN"/>
    <property type="match status" value="1"/>
</dbReference>
<keyword evidence="6" id="KW-0723">Serine/threonine-protein kinase</keyword>
<dbReference type="PRINTS" id="PR00019">
    <property type="entry name" value="LEURICHRPT"/>
</dbReference>
<evidence type="ECO:0000256" key="15">
    <source>
        <dbReference type="ARBA" id="ARBA00022840"/>
    </source>
</evidence>
<keyword evidence="26" id="KW-1185">Reference proteome</keyword>